<dbReference type="Pfam" id="PF09678">
    <property type="entry name" value="Caa3_CtaG"/>
    <property type="match status" value="1"/>
</dbReference>
<feature type="transmembrane region" description="Helical" evidence="6">
    <location>
        <begin position="45"/>
        <end position="66"/>
    </location>
</feature>
<keyword evidence="3 6" id="KW-0812">Transmembrane</keyword>
<evidence type="ECO:0000256" key="3">
    <source>
        <dbReference type="ARBA" id="ARBA00022692"/>
    </source>
</evidence>
<dbReference type="RefSeq" id="WP_344455623.1">
    <property type="nucleotide sequence ID" value="NZ_BAAATZ010000030.1"/>
</dbReference>
<keyword evidence="8" id="KW-1185">Reference proteome</keyword>
<feature type="transmembrane region" description="Helical" evidence="6">
    <location>
        <begin position="153"/>
        <end position="174"/>
    </location>
</feature>
<dbReference type="Proteomes" id="UP001501842">
    <property type="component" value="Unassembled WGS sequence"/>
</dbReference>
<dbReference type="InterPro" id="IPR019108">
    <property type="entry name" value="Caa3_assmbl_CtaG-rel"/>
</dbReference>
<evidence type="ECO:0000256" key="1">
    <source>
        <dbReference type="ARBA" id="ARBA00004651"/>
    </source>
</evidence>
<keyword evidence="5 6" id="KW-0472">Membrane</keyword>
<reference evidence="7 8" key="1">
    <citation type="journal article" date="2019" name="Int. J. Syst. Evol. Microbiol.">
        <title>The Global Catalogue of Microorganisms (GCM) 10K type strain sequencing project: providing services to taxonomists for standard genome sequencing and annotation.</title>
        <authorList>
            <consortium name="The Broad Institute Genomics Platform"/>
            <consortium name="The Broad Institute Genome Sequencing Center for Infectious Disease"/>
            <person name="Wu L."/>
            <person name="Ma J."/>
        </authorList>
    </citation>
    <scope>NUCLEOTIDE SEQUENCE [LARGE SCALE GENOMIC DNA]</scope>
    <source>
        <strain evidence="7 8">JCM 8201</strain>
    </source>
</reference>
<name>A0ABN3UMS2_9ACTN</name>
<comment type="caution">
    <text evidence="7">The sequence shown here is derived from an EMBL/GenBank/DDBJ whole genome shotgun (WGS) entry which is preliminary data.</text>
</comment>
<feature type="transmembrane region" description="Helical" evidence="6">
    <location>
        <begin position="186"/>
        <end position="208"/>
    </location>
</feature>
<protein>
    <submittedName>
        <fullName evidence="7">Cytochrome c oxidase assembly protein</fullName>
    </submittedName>
</protein>
<proteinExistence type="predicted"/>
<organism evidence="7 8">
    <name type="scientific">Actinocorallia aurantiaca</name>
    <dbReference type="NCBI Taxonomy" id="46204"/>
    <lineage>
        <taxon>Bacteria</taxon>
        <taxon>Bacillati</taxon>
        <taxon>Actinomycetota</taxon>
        <taxon>Actinomycetes</taxon>
        <taxon>Streptosporangiales</taxon>
        <taxon>Thermomonosporaceae</taxon>
        <taxon>Actinocorallia</taxon>
    </lineage>
</organism>
<feature type="transmembrane region" description="Helical" evidence="6">
    <location>
        <begin position="119"/>
        <end position="141"/>
    </location>
</feature>
<accession>A0ABN3UMS2</accession>
<evidence type="ECO:0000256" key="4">
    <source>
        <dbReference type="ARBA" id="ARBA00022989"/>
    </source>
</evidence>
<feature type="transmembrane region" description="Helical" evidence="6">
    <location>
        <begin position="228"/>
        <end position="250"/>
    </location>
</feature>
<evidence type="ECO:0000256" key="5">
    <source>
        <dbReference type="ARBA" id="ARBA00023136"/>
    </source>
</evidence>
<evidence type="ECO:0000313" key="8">
    <source>
        <dbReference type="Proteomes" id="UP001501842"/>
    </source>
</evidence>
<feature type="transmembrane region" description="Helical" evidence="6">
    <location>
        <begin position="78"/>
        <end position="99"/>
    </location>
</feature>
<keyword evidence="2" id="KW-1003">Cell membrane</keyword>
<gene>
    <name evidence="7" type="ORF">GCM10010439_61130</name>
</gene>
<evidence type="ECO:0000256" key="6">
    <source>
        <dbReference type="SAM" id="Phobius"/>
    </source>
</evidence>
<evidence type="ECO:0000256" key="2">
    <source>
        <dbReference type="ARBA" id="ARBA00022475"/>
    </source>
</evidence>
<dbReference type="EMBL" id="BAAATZ010000030">
    <property type="protein sequence ID" value="GAA2735703.1"/>
    <property type="molecule type" value="Genomic_DNA"/>
</dbReference>
<feature type="transmembrane region" description="Helical" evidence="6">
    <location>
        <begin position="13"/>
        <end position="33"/>
    </location>
</feature>
<keyword evidence="4 6" id="KW-1133">Transmembrane helix</keyword>
<comment type="subcellular location">
    <subcellularLocation>
        <location evidence="1">Cell membrane</location>
        <topology evidence="1">Multi-pass membrane protein</topology>
    </subcellularLocation>
</comment>
<sequence length="270" mass="29031">MGLAHQAPVQAGLAPWLAAFAMTGVVVAYLAATARLRRRGDAWPWLRDLSFAAGGAAVATAAVAPLPGEPFTAHMLQHLILGMAGPLLLVLARPVTLLLRILQPGRTRRTLLAVVQSRLAAVLVFPPVAALIDFGGLWMMYRTPLLSAVHDQPWAHALLHLRVFAAGMLFTTALCRLDPMRHRYSLALRAGTLVVASAAHSVLAKSLWAAPPPGLTFTAADLHAGAQLMYYGGDLVEVGLALVIVLDWYAEGGRTLRRERRRMDAVPSRV</sequence>
<evidence type="ECO:0000313" key="7">
    <source>
        <dbReference type="EMBL" id="GAA2735703.1"/>
    </source>
</evidence>